<dbReference type="Gene3D" id="2.10.50.10">
    <property type="entry name" value="Tumor Necrosis Factor Receptor, subunit A, domain 2"/>
    <property type="match status" value="3"/>
</dbReference>
<dbReference type="OrthoDB" id="6120134at2759"/>
<dbReference type="Pfam" id="PF07699">
    <property type="entry name" value="Ephrin_rec_like"/>
    <property type="match status" value="2"/>
</dbReference>
<evidence type="ECO:0000313" key="2">
    <source>
        <dbReference type="Proteomes" id="UP000515135"/>
    </source>
</evidence>
<dbReference type="SMART" id="SM00261">
    <property type="entry name" value="FU"/>
    <property type="match status" value="3"/>
</dbReference>
<dbReference type="InterPro" id="IPR000922">
    <property type="entry name" value="Lectin_gal-bd_dom"/>
</dbReference>
<dbReference type="PANTHER" id="PTHR46967:SF2">
    <property type="entry name" value="SUSHI, VON WILLEBRAND FACTOR TYPE A, EGF AND PENTRAXIN DOMAIN-CONTAINING PROTEIN 1-LIKE"/>
    <property type="match status" value="1"/>
</dbReference>
<dbReference type="GeneID" id="109481762"/>
<protein>
    <submittedName>
        <fullName evidence="3">L-rhamnose-binding lectin CSL1-like</fullName>
    </submittedName>
</protein>
<feature type="non-terminal residue" evidence="3">
    <location>
        <position position="1"/>
    </location>
</feature>
<accession>A0A6P4ZSU1</accession>
<proteinExistence type="predicted"/>
<name>A0A6P4ZSU1_BRABE</name>
<dbReference type="AlphaFoldDB" id="A0A6P4ZSU1"/>
<dbReference type="CDD" id="cd22827">
    <property type="entry name" value="Gal_Rha_Lectin_SUL-I-like"/>
    <property type="match status" value="1"/>
</dbReference>
<dbReference type="SUPFAM" id="SSF57184">
    <property type="entry name" value="Growth factor receptor domain"/>
    <property type="match status" value="2"/>
</dbReference>
<dbReference type="InterPro" id="IPR006212">
    <property type="entry name" value="Furin_repeat"/>
</dbReference>
<feature type="domain" description="SUEL-type lectin" evidence="1">
    <location>
        <begin position="317"/>
        <end position="404"/>
    </location>
</feature>
<reference evidence="3" key="1">
    <citation type="submission" date="2025-08" db="UniProtKB">
        <authorList>
            <consortium name="RefSeq"/>
        </authorList>
    </citation>
    <scope>IDENTIFICATION</scope>
    <source>
        <tissue evidence="3">Gonad</tissue>
    </source>
</reference>
<dbReference type="PROSITE" id="PS50228">
    <property type="entry name" value="SUEL_LECTIN"/>
    <property type="match status" value="1"/>
</dbReference>
<dbReference type="SMART" id="SM01411">
    <property type="entry name" value="Ephrin_rec_like"/>
    <property type="match status" value="4"/>
</dbReference>
<gene>
    <name evidence="3" type="primary">LOC109481762</name>
</gene>
<dbReference type="Gene3D" id="2.60.120.740">
    <property type="match status" value="1"/>
</dbReference>
<dbReference type="PROSITE" id="PS00652">
    <property type="entry name" value="TNFR_NGFR_1"/>
    <property type="match status" value="1"/>
</dbReference>
<keyword evidence="2" id="KW-1185">Reference proteome</keyword>
<dbReference type="InterPro" id="IPR043159">
    <property type="entry name" value="Lectin_gal-bd_sf"/>
</dbReference>
<dbReference type="InterPro" id="IPR009030">
    <property type="entry name" value="Growth_fac_rcpt_cys_sf"/>
</dbReference>
<dbReference type="GO" id="GO:0030246">
    <property type="term" value="F:carbohydrate binding"/>
    <property type="evidence" value="ECO:0007669"/>
    <property type="project" value="InterPro"/>
</dbReference>
<dbReference type="Proteomes" id="UP000515135">
    <property type="component" value="Unplaced"/>
</dbReference>
<dbReference type="InterPro" id="IPR011641">
    <property type="entry name" value="Tyr-kin_ephrin_A/B_rcpt-like"/>
</dbReference>
<dbReference type="KEGG" id="bbel:109481762"/>
<dbReference type="InterPro" id="IPR001368">
    <property type="entry name" value="TNFR/NGFR_Cys_rich_reg"/>
</dbReference>
<dbReference type="Gene3D" id="2.10.220.10">
    <property type="entry name" value="Hormone Receptor, Insulin-like Growth Factor Receptor 1, Chain A, domain 2"/>
    <property type="match status" value="1"/>
</dbReference>
<evidence type="ECO:0000313" key="3">
    <source>
        <dbReference type="RefSeq" id="XP_019639913.1"/>
    </source>
</evidence>
<organism evidence="2 3">
    <name type="scientific">Branchiostoma belcheri</name>
    <name type="common">Amphioxus</name>
    <dbReference type="NCBI Taxonomy" id="7741"/>
    <lineage>
        <taxon>Eukaryota</taxon>
        <taxon>Metazoa</taxon>
        <taxon>Chordata</taxon>
        <taxon>Cephalochordata</taxon>
        <taxon>Leptocardii</taxon>
        <taxon>Amphioxiformes</taxon>
        <taxon>Branchiostomatidae</taxon>
        <taxon>Branchiostoma</taxon>
    </lineage>
</organism>
<dbReference type="PANTHER" id="PTHR46967">
    <property type="entry name" value="INSULIN-LIKE GROWTH FACTOR BINDING PROTEIN,N-TERMINAL"/>
    <property type="match status" value="1"/>
</dbReference>
<dbReference type="Pfam" id="PF02140">
    <property type="entry name" value="SUEL_Lectin"/>
    <property type="match status" value="1"/>
</dbReference>
<dbReference type="RefSeq" id="XP_019639913.1">
    <property type="nucleotide sequence ID" value="XM_019784354.1"/>
</dbReference>
<dbReference type="FunFam" id="2.60.120.740:FF:000001">
    <property type="entry name" value="Adhesion G protein-coupled receptor L2"/>
    <property type="match status" value="1"/>
</dbReference>
<sequence length="407" mass="43052">IKRMEETRPDGVVDCVTECPLTHFDDNNVCKKCSSFCKDVSNEGKRTCSGPASTDCGTCKYQYEGRCVEGCRPGQKAVKADNNNTFTCRKCRPGHECKLGDEQEDICPAGTASNDNRTMCVPCAAGEFSSAPGAASCQKCPAGQYSSPAGSNGCKDCPVGQYGNAAESTGCKICPAGQYSDTARSTGCKDCPAGKYSDATKSTGCKNCPAGQYNSRTGSNRCWDCPAGQYMTRAGSATCWDCPAGRYSNRVRSTTCTPCPAGQYSSGTRSTGCTNCPGGIFTSTAGSQRCTACRYGGTSNAAGRPACQGSTRLSSRVCEDETMSLSCNYGLEIQVHYAMYGRKNGSTCKKGWLLTHDCASSNSLSKVREYCQGRRTCSIQASNSVFGEPCFGTAKYLEATYTCIGTP</sequence>
<evidence type="ECO:0000259" key="1">
    <source>
        <dbReference type="PROSITE" id="PS50228"/>
    </source>
</evidence>